<sequence length="318" mass="37325">MIPDTSLKLLKHKVLVERLPEHHPQYSHIYQKWRQFESGQAGEANLEYYLQQANLDSPQFLNGLRIEHKSAFQIDWILFDLGYRVILEIKNYTAPIYFDPHSRQLIRTKAGEKEGFPDPLLQVDLQHAQLRRFLDEHNIEQLPTFTIAVFVNRKAILHLQDYPERRRILTAQAIPSFLEKIARKHPAKISSAQNQEIVSFLRDHHQEAHFPILERFGIEWRDIIKGVPCPRCGRFAMNRIRLRWQCPHCDERSTDAHLHTLFELALLSENRITKRMAREFLGELSPDAARKIMQRAGFVKVGTSKGAYYRHPDLAPFI</sequence>
<name>A0A1I4P8Q8_9BACI</name>
<dbReference type="Pfam" id="PF08378">
    <property type="entry name" value="NERD"/>
    <property type="match status" value="1"/>
</dbReference>
<dbReference type="STRING" id="334253.SAMN04487943_110136"/>
<evidence type="ECO:0000313" key="3">
    <source>
        <dbReference type="Proteomes" id="UP000198565"/>
    </source>
</evidence>
<keyword evidence="3" id="KW-1185">Reference proteome</keyword>
<dbReference type="InterPro" id="IPR011528">
    <property type="entry name" value="NERD"/>
</dbReference>
<proteinExistence type="predicted"/>
<dbReference type="Proteomes" id="UP000198565">
    <property type="component" value="Unassembled WGS sequence"/>
</dbReference>
<dbReference type="OrthoDB" id="569879at2"/>
<dbReference type="AlphaFoldDB" id="A0A1I4P8Q8"/>
<feature type="domain" description="NERD" evidence="1">
    <location>
        <begin position="38"/>
        <end position="153"/>
    </location>
</feature>
<evidence type="ECO:0000259" key="1">
    <source>
        <dbReference type="PROSITE" id="PS50965"/>
    </source>
</evidence>
<evidence type="ECO:0000313" key="2">
    <source>
        <dbReference type="EMBL" id="SFM24099.1"/>
    </source>
</evidence>
<dbReference type="PROSITE" id="PS50965">
    <property type="entry name" value="NERD"/>
    <property type="match status" value="1"/>
</dbReference>
<protein>
    <submittedName>
        <fullName evidence="2">Nuclease-related domain-containing protein</fullName>
    </submittedName>
</protein>
<accession>A0A1I4P8Q8</accession>
<reference evidence="3" key="1">
    <citation type="submission" date="2016-10" db="EMBL/GenBank/DDBJ databases">
        <authorList>
            <person name="Varghese N."/>
            <person name="Submissions S."/>
        </authorList>
    </citation>
    <scope>NUCLEOTIDE SEQUENCE [LARGE SCALE GENOMIC DNA]</scope>
    <source>
        <strain evidence="3">CGMCC 1.4250</strain>
    </source>
</reference>
<gene>
    <name evidence="2" type="ORF">SAMN04487943_110136</name>
</gene>
<dbReference type="EMBL" id="FOTR01000010">
    <property type="protein sequence ID" value="SFM24099.1"/>
    <property type="molecule type" value="Genomic_DNA"/>
</dbReference>
<dbReference type="RefSeq" id="WP_091484927.1">
    <property type="nucleotide sequence ID" value="NZ_FOTR01000010.1"/>
</dbReference>
<organism evidence="2 3">
    <name type="scientific">Gracilibacillus orientalis</name>
    <dbReference type="NCBI Taxonomy" id="334253"/>
    <lineage>
        <taxon>Bacteria</taxon>
        <taxon>Bacillati</taxon>
        <taxon>Bacillota</taxon>
        <taxon>Bacilli</taxon>
        <taxon>Bacillales</taxon>
        <taxon>Bacillaceae</taxon>
        <taxon>Gracilibacillus</taxon>
    </lineage>
</organism>